<feature type="transmembrane region" description="Helical" evidence="14">
    <location>
        <begin position="881"/>
        <end position="902"/>
    </location>
</feature>
<dbReference type="SUPFAM" id="SSF53649">
    <property type="entry name" value="Alkaline phosphatase-like"/>
    <property type="match status" value="1"/>
</dbReference>
<dbReference type="AlphaFoldDB" id="A0AAV5QHK0"/>
<protein>
    <recommendedName>
        <fullName evidence="4 14">GPI ethanolamine phosphate transferase 1</fullName>
        <ecNumber evidence="14">2.-.-.-</ecNumber>
    </recommendedName>
</protein>
<name>A0AAV5QHK0_9ASCO</name>
<dbReference type="InterPro" id="IPR002591">
    <property type="entry name" value="Phosphodiest/P_Trfase"/>
</dbReference>
<keyword evidence="11" id="KW-0325">Glycoprotein</keyword>
<dbReference type="InterPro" id="IPR007070">
    <property type="entry name" value="GPI_EtnP_transferase_1"/>
</dbReference>
<comment type="pathway">
    <text evidence="2 14">Glycolipid biosynthesis; glycosylphosphatidylinositol-anchor biosynthesis.</text>
</comment>
<dbReference type="GO" id="GO:0005789">
    <property type="term" value="C:endoplasmic reticulum membrane"/>
    <property type="evidence" value="ECO:0007669"/>
    <property type="project" value="UniProtKB-SubCell"/>
</dbReference>
<evidence type="ECO:0000256" key="7">
    <source>
        <dbReference type="ARBA" id="ARBA00022692"/>
    </source>
</evidence>
<feature type="transmembrane region" description="Helical" evidence="14">
    <location>
        <begin position="803"/>
        <end position="828"/>
    </location>
</feature>
<evidence type="ECO:0000256" key="14">
    <source>
        <dbReference type="RuleBase" id="RU367138"/>
    </source>
</evidence>
<comment type="subcellular location">
    <subcellularLocation>
        <location evidence="1 14">Endoplasmic reticulum membrane</location>
        <topology evidence="1 14">Multi-pass membrane protein</topology>
    </subcellularLocation>
</comment>
<comment type="caution">
    <text evidence="17">The sequence shown here is derived from an EMBL/GenBank/DDBJ whole genome shotgun (WGS) entry which is preliminary data.</text>
</comment>
<feature type="transmembrane region" description="Helical" evidence="14">
    <location>
        <begin position="848"/>
        <end position="874"/>
    </location>
</feature>
<comment type="similarity">
    <text evidence="3 14">Belongs to the PIGG/PIGN/PIGO family. PIGN subfamily.</text>
</comment>
<comment type="function">
    <text evidence="13 14">Ethanolamine phosphate transferase involved in glycosylphosphatidylinositol-anchor biosynthesis. Transfers ethanolamine phosphate to the first alpha-1,4-linked mannose of the glycosylphosphatidylinositol precursor of GPI-anchor.</text>
</comment>
<feature type="transmembrane region" description="Helical" evidence="14">
    <location>
        <begin position="597"/>
        <end position="622"/>
    </location>
</feature>
<dbReference type="GeneID" id="90072075"/>
<evidence type="ECO:0000256" key="11">
    <source>
        <dbReference type="ARBA" id="ARBA00023180"/>
    </source>
</evidence>
<evidence type="ECO:0000256" key="13">
    <source>
        <dbReference type="ARBA" id="ARBA00024850"/>
    </source>
</evidence>
<reference evidence="17 18" key="1">
    <citation type="journal article" date="2023" name="Elife">
        <title>Identification of key yeast species and microbe-microbe interactions impacting larval growth of Drosophila in the wild.</title>
        <authorList>
            <person name="Mure A."/>
            <person name="Sugiura Y."/>
            <person name="Maeda R."/>
            <person name="Honda K."/>
            <person name="Sakurai N."/>
            <person name="Takahashi Y."/>
            <person name="Watada M."/>
            <person name="Katoh T."/>
            <person name="Gotoh A."/>
            <person name="Gotoh Y."/>
            <person name="Taniguchi I."/>
            <person name="Nakamura K."/>
            <person name="Hayashi T."/>
            <person name="Katayama T."/>
            <person name="Uemura T."/>
            <person name="Hattori Y."/>
        </authorList>
    </citation>
    <scope>NUCLEOTIDE SEQUENCE [LARGE SCALE GENOMIC DNA]</scope>
    <source>
        <strain evidence="17 18">SC-9</strain>
    </source>
</reference>
<feature type="transmembrane region" description="Helical" evidence="14">
    <location>
        <begin position="6"/>
        <end position="29"/>
    </location>
</feature>
<evidence type="ECO:0000256" key="5">
    <source>
        <dbReference type="ARBA" id="ARBA00022502"/>
    </source>
</evidence>
<organism evidence="17 18">
    <name type="scientific">Saccharomycopsis crataegensis</name>
    <dbReference type="NCBI Taxonomy" id="43959"/>
    <lineage>
        <taxon>Eukaryota</taxon>
        <taxon>Fungi</taxon>
        <taxon>Dikarya</taxon>
        <taxon>Ascomycota</taxon>
        <taxon>Saccharomycotina</taxon>
        <taxon>Saccharomycetes</taxon>
        <taxon>Saccharomycopsidaceae</taxon>
        <taxon>Saccharomycopsis</taxon>
    </lineage>
</organism>
<dbReference type="GO" id="GO:0071555">
    <property type="term" value="P:cell wall organization"/>
    <property type="evidence" value="ECO:0007669"/>
    <property type="project" value="UniProtKB-KW"/>
</dbReference>
<dbReference type="InterPro" id="IPR017852">
    <property type="entry name" value="GPI_EtnP_transferase_1_C"/>
</dbReference>
<dbReference type="InterPro" id="IPR017850">
    <property type="entry name" value="Alkaline_phosphatase_core_sf"/>
</dbReference>
<evidence type="ECO:0000256" key="9">
    <source>
        <dbReference type="ARBA" id="ARBA00022989"/>
    </source>
</evidence>
<keyword evidence="7 14" id="KW-0812">Transmembrane</keyword>
<feature type="transmembrane region" description="Helical" evidence="14">
    <location>
        <begin position="642"/>
        <end position="660"/>
    </location>
</feature>
<keyword evidence="8 14" id="KW-0256">Endoplasmic reticulum</keyword>
<keyword evidence="6 14" id="KW-0808">Transferase</keyword>
<feature type="transmembrane region" description="Helical" evidence="14">
    <location>
        <begin position="532"/>
        <end position="549"/>
    </location>
</feature>
<evidence type="ECO:0000313" key="18">
    <source>
        <dbReference type="Proteomes" id="UP001360560"/>
    </source>
</evidence>
<evidence type="ECO:0000256" key="15">
    <source>
        <dbReference type="SAM" id="Coils"/>
    </source>
</evidence>
<feature type="transmembrane region" description="Helical" evidence="14">
    <location>
        <begin position="680"/>
        <end position="699"/>
    </location>
</feature>
<feature type="coiled-coil region" evidence="15">
    <location>
        <begin position="412"/>
        <end position="439"/>
    </location>
</feature>
<feature type="transmembrane region" description="Helical" evidence="14">
    <location>
        <begin position="572"/>
        <end position="590"/>
    </location>
</feature>
<evidence type="ECO:0000256" key="8">
    <source>
        <dbReference type="ARBA" id="ARBA00022824"/>
    </source>
</evidence>
<feature type="transmembrane region" description="Helical" evidence="14">
    <location>
        <begin position="711"/>
        <end position="729"/>
    </location>
</feature>
<feature type="transmembrane region" description="Helical" evidence="14">
    <location>
        <begin position="741"/>
        <end position="759"/>
    </location>
</feature>
<keyword evidence="9 14" id="KW-1133">Transmembrane helix</keyword>
<dbReference type="GO" id="GO:0051377">
    <property type="term" value="F:mannose-ethanolamine phosphotransferase activity"/>
    <property type="evidence" value="ECO:0007669"/>
    <property type="project" value="UniProtKB-UniRule"/>
</dbReference>
<feature type="transmembrane region" description="Helical" evidence="14">
    <location>
        <begin position="908"/>
        <end position="931"/>
    </location>
</feature>
<feature type="transmembrane region" description="Helical" evidence="14">
    <location>
        <begin position="506"/>
        <end position="525"/>
    </location>
</feature>
<evidence type="ECO:0000256" key="10">
    <source>
        <dbReference type="ARBA" id="ARBA00023136"/>
    </source>
</evidence>
<dbReference type="PANTHER" id="PTHR12250">
    <property type="entry name" value="PHOSPHATIDYLINOSITOL GLYCAN, CLASS N"/>
    <property type="match status" value="1"/>
</dbReference>
<feature type="transmembrane region" description="Helical" evidence="14">
    <location>
        <begin position="471"/>
        <end position="494"/>
    </location>
</feature>
<dbReference type="Proteomes" id="UP001360560">
    <property type="component" value="Unassembled WGS sequence"/>
</dbReference>
<keyword evidence="15" id="KW-0175">Coiled coil</keyword>
<evidence type="ECO:0000259" key="16">
    <source>
        <dbReference type="Pfam" id="PF04987"/>
    </source>
</evidence>
<dbReference type="PANTHER" id="PTHR12250:SF0">
    <property type="entry name" value="GPI ETHANOLAMINE PHOSPHATE TRANSFERASE 1"/>
    <property type="match status" value="1"/>
</dbReference>
<keyword evidence="18" id="KW-1185">Reference proteome</keyword>
<sequence>MKAGRLVLIVVGIAFHLTYLWSIFDIYFVSPLVHGMGQYKSIAKPPAKRLFLIVGDGLRADTTFAKIAYNSTEEPRFLAPYLRSIVLNNGTYGVSHTRMPTESRPGHVAMIAGFYEDVSAVTKGWKENPVDFDSVLNQSSHTYSFGSPDILPMFAQGASDSNRIDTWMYGHEFEDFTKSSIELDAFVFKHLDELFYNSTINETLNQEIRQDQVIFFLHLLGCDTAGHSYRPYSKEYYDNVEYIDKKVSELVPKVEEFFGDKETAFIFTADHGMSALGSHGDGHPNNTRTPLIAFGKGVNKPIIDYNLPKFVEVEESTGISDTADWDLDHVKRNDVKQADIASLMSYLVGINYASNSVGKLPLDYIDTDNLTKLKALYNNALGFVEQYLVKEFEVSNSQFNFKHFKHFQEKPIKKYQQEIEELIEKIANTEDENSSLDFELQGIKIAEELMTMSLEGLTYLQTYNWQLLRSVVTLGFLGWILYSFMVFLNLYVLHYSENSDHGDIKSSYSALILFYAAGTGLNTLFYIQKSPVMYYIYGSFPVFFWQQLFSKRRILVDGVQHFFANTSIVKRGLYFVSIVGIFECITYGFFNRKIFSLLFVVLSIYPFAIGGSSFLQSLSFAINCLYMTGFTWSDAIKTESLLEINAAAVLLIIVCVVGFYKINKMNLGTKNELHSYTKSLLGGQILLIIGSFIATNISIRSLQARTGLPLFSQVLGWLVVVISLFFMPLLHSYKPNKDLKLRLLIIFLTFAPLFLILTISFELLFYVGYSVLILQWIEIETNYKKNNELSLAKKDKASNGENWLQILRISVIGFFLAQIAFFGTGNIASISSFSLESVYRLIPVFDPFSMGALLMIKLIVPYVLLSAGLGILNVCLDIKTFTISTLIISISDLLSLNFFFLVKTEGSWLDIGMTISNYCIAILASLFIILLEFFSQIVLKGVEINGWDNDPKEAKQQNPKN</sequence>
<evidence type="ECO:0000256" key="12">
    <source>
        <dbReference type="ARBA" id="ARBA00023316"/>
    </source>
</evidence>
<evidence type="ECO:0000256" key="3">
    <source>
        <dbReference type="ARBA" id="ARBA00008400"/>
    </source>
</evidence>
<dbReference type="InterPro" id="IPR037671">
    <property type="entry name" value="PIGN_N"/>
</dbReference>
<evidence type="ECO:0000256" key="4">
    <source>
        <dbReference type="ARBA" id="ARBA00020831"/>
    </source>
</evidence>
<evidence type="ECO:0000256" key="2">
    <source>
        <dbReference type="ARBA" id="ARBA00004687"/>
    </source>
</evidence>
<dbReference type="Gene3D" id="3.40.720.10">
    <property type="entry name" value="Alkaline Phosphatase, subunit A"/>
    <property type="match status" value="1"/>
</dbReference>
<feature type="domain" description="GPI ethanolamine phosphate transferase 1 C-terminal" evidence="16">
    <location>
        <begin position="455"/>
        <end position="907"/>
    </location>
</feature>
<gene>
    <name evidence="17" type="ORF">DASC09_014210</name>
</gene>
<dbReference type="CDD" id="cd16020">
    <property type="entry name" value="GPI_EPT_1"/>
    <property type="match status" value="1"/>
</dbReference>
<keyword evidence="12" id="KW-0961">Cell wall biogenesis/degradation</keyword>
<keyword evidence="5 14" id="KW-0337">GPI-anchor biosynthesis</keyword>
<dbReference type="RefSeq" id="XP_064851096.1">
    <property type="nucleotide sequence ID" value="XM_064995024.1"/>
</dbReference>
<dbReference type="EMBL" id="BTFZ01000002">
    <property type="protein sequence ID" value="GMM34096.1"/>
    <property type="molecule type" value="Genomic_DNA"/>
</dbReference>
<evidence type="ECO:0000256" key="6">
    <source>
        <dbReference type="ARBA" id="ARBA00022679"/>
    </source>
</evidence>
<evidence type="ECO:0000313" key="17">
    <source>
        <dbReference type="EMBL" id="GMM34096.1"/>
    </source>
</evidence>
<proteinExistence type="inferred from homology"/>
<keyword evidence="10 14" id="KW-0472">Membrane</keyword>
<evidence type="ECO:0000256" key="1">
    <source>
        <dbReference type="ARBA" id="ARBA00004477"/>
    </source>
</evidence>
<accession>A0AAV5QHK0</accession>
<dbReference type="Pfam" id="PF01663">
    <property type="entry name" value="Phosphodiest"/>
    <property type="match status" value="1"/>
</dbReference>
<dbReference type="EC" id="2.-.-.-" evidence="14"/>
<dbReference type="GO" id="GO:0006506">
    <property type="term" value="P:GPI anchor biosynthetic process"/>
    <property type="evidence" value="ECO:0007669"/>
    <property type="project" value="UniProtKB-KW"/>
</dbReference>
<dbReference type="FunFam" id="3.40.720.10:FF:000015">
    <property type="entry name" value="GPI ethanolamine phosphate transferase 1"/>
    <property type="match status" value="1"/>
</dbReference>
<dbReference type="Pfam" id="PF04987">
    <property type="entry name" value="PigN"/>
    <property type="match status" value="1"/>
</dbReference>